<dbReference type="EMBL" id="AZGF01000005">
    <property type="protein sequence ID" value="KRM12790.1"/>
    <property type="molecule type" value="Genomic_DNA"/>
</dbReference>
<name>A0A0R1WD42_9LACO</name>
<dbReference type="RefSeq" id="WP_010621946.1">
    <property type="nucleotide sequence ID" value="NZ_AZGF01000005.1"/>
</dbReference>
<organism evidence="1 2">
    <name type="scientific">Paucilactobacillus suebicus DSM 5007 = KCTC 3549</name>
    <dbReference type="NCBI Taxonomy" id="1423807"/>
    <lineage>
        <taxon>Bacteria</taxon>
        <taxon>Bacillati</taxon>
        <taxon>Bacillota</taxon>
        <taxon>Bacilli</taxon>
        <taxon>Lactobacillales</taxon>
        <taxon>Lactobacillaceae</taxon>
        <taxon>Paucilactobacillus</taxon>
    </lineage>
</organism>
<dbReference type="STRING" id="1423807.FD16_GL001968"/>
<gene>
    <name evidence="1" type="ORF">FD16_GL001968</name>
</gene>
<dbReference type="OrthoDB" id="9934425at2"/>
<proteinExistence type="predicted"/>
<protein>
    <submittedName>
        <fullName evidence="1">Uncharacterized protein</fullName>
    </submittedName>
</protein>
<accession>A0A0R1WD42</accession>
<evidence type="ECO:0000313" key="1">
    <source>
        <dbReference type="EMBL" id="KRM12790.1"/>
    </source>
</evidence>
<dbReference type="PATRIC" id="fig|1423807.3.peg.2021"/>
<comment type="caution">
    <text evidence="1">The sequence shown here is derived from an EMBL/GenBank/DDBJ whole genome shotgun (WGS) entry which is preliminary data.</text>
</comment>
<sequence length="109" mass="13150">MDIFELAYRFQQAYRDKYDELVPLGYSKHDIKAIRENSMTEQLPTELVYKMANDYIMIEVRTMRGDRKFNDQLETLRQKLLSDNDTKIMAELIDRQAAVNVWLYDKYKK</sequence>
<evidence type="ECO:0000313" key="2">
    <source>
        <dbReference type="Proteomes" id="UP000051820"/>
    </source>
</evidence>
<keyword evidence="2" id="KW-1185">Reference proteome</keyword>
<reference evidence="1 2" key="1">
    <citation type="journal article" date="2015" name="Genome Announc.">
        <title>Expanding the biotechnology potential of lactobacilli through comparative genomics of 213 strains and associated genera.</title>
        <authorList>
            <person name="Sun Z."/>
            <person name="Harris H.M."/>
            <person name="McCann A."/>
            <person name="Guo C."/>
            <person name="Argimon S."/>
            <person name="Zhang W."/>
            <person name="Yang X."/>
            <person name="Jeffery I.B."/>
            <person name="Cooney J.C."/>
            <person name="Kagawa T.F."/>
            <person name="Liu W."/>
            <person name="Song Y."/>
            <person name="Salvetti E."/>
            <person name="Wrobel A."/>
            <person name="Rasinkangas P."/>
            <person name="Parkhill J."/>
            <person name="Rea M.C."/>
            <person name="O'Sullivan O."/>
            <person name="Ritari J."/>
            <person name="Douillard F.P."/>
            <person name="Paul Ross R."/>
            <person name="Yang R."/>
            <person name="Briner A.E."/>
            <person name="Felis G.E."/>
            <person name="de Vos W.M."/>
            <person name="Barrangou R."/>
            <person name="Klaenhammer T.R."/>
            <person name="Caufield P.W."/>
            <person name="Cui Y."/>
            <person name="Zhang H."/>
            <person name="O'Toole P.W."/>
        </authorList>
    </citation>
    <scope>NUCLEOTIDE SEQUENCE [LARGE SCALE GENOMIC DNA]</scope>
    <source>
        <strain evidence="1 2">DSM 5007</strain>
    </source>
</reference>
<dbReference type="Proteomes" id="UP000051820">
    <property type="component" value="Unassembled WGS sequence"/>
</dbReference>
<dbReference type="AlphaFoldDB" id="A0A0R1WD42"/>